<dbReference type="EMBL" id="GDID01007878">
    <property type="protein sequence ID" value="JAP88728.1"/>
    <property type="molecule type" value="Transcribed_RNA"/>
</dbReference>
<accession>A0A146JX50</accession>
<sequence>QLFTLKLKVLITQYQLYENSQKLQLTRHEKLLDKFTDLVNQIAECSHDSLYLQFFGLISKLIDSPELGLVDLARFPLFTEKFRSLSSLLLKHIFLHDYFSLGNFRVLSHCLSFQPTDDIFSALINAAHFPEFRDIPVLQLIDRLTYDCSVFQQTYTLLNEKLFFSVLEKMEQREQLIKLREQIQFRIWQIQLAFDAVKINLKLDFDTNFADSVLQLLIEQQQFFFSYKSTKNPIETALFLIRKLQIEAFPFVFKILKFGVSHNAVLDLIHIFDSDLMQQQELAKFCQHTEGEQRKIGEQVLEHLGYYESSSREEN</sequence>
<name>A0A146JX50_9EUKA</name>
<organism evidence="1">
    <name type="scientific">Trepomonas sp. PC1</name>
    <dbReference type="NCBI Taxonomy" id="1076344"/>
    <lineage>
        <taxon>Eukaryota</taxon>
        <taxon>Metamonada</taxon>
        <taxon>Diplomonadida</taxon>
        <taxon>Hexamitidae</taxon>
        <taxon>Hexamitinae</taxon>
        <taxon>Trepomonas</taxon>
    </lineage>
</organism>
<proteinExistence type="predicted"/>
<evidence type="ECO:0000313" key="1">
    <source>
        <dbReference type="EMBL" id="JAP88728.1"/>
    </source>
</evidence>
<reference evidence="1" key="1">
    <citation type="submission" date="2015-07" db="EMBL/GenBank/DDBJ databases">
        <title>Adaptation to a free-living lifestyle via gene acquisitions in the diplomonad Trepomonas sp. PC1.</title>
        <authorList>
            <person name="Xu F."/>
            <person name="Jerlstrom-Hultqvist J."/>
            <person name="Kolisko M."/>
            <person name="Simpson A.G.B."/>
            <person name="Roger A.J."/>
            <person name="Svard S.G."/>
            <person name="Andersson J.O."/>
        </authorList>
    </citation>
    <scope>NUCLEOTIDE SEQUENCE</scope>
    <source>
        <strain evidence="1">PC1</strain>
    </source>
</reference>
<feature type="non-terminal residue" evidence="1">
    <location>
        <position position="315"/>
    </location>
</feature>
<feature type="non-terminal residue" evidence="1">
    <location>
        <position position="1"/>
    </location>
</feature>
<protein>
    <submittedName>
        <fullName evidence="1">Uncharacterized protein</fullName>
    </submittedName>
</protein>
<dbReference type="AlphaFoldDB" id="A0A146JX50"/>
<gene>
    <name evidence="1" type="ORF">TPC1_31777</name>
</gene>